<accession>A0A6A4H7R9</accession>
<dbReference type="Proteomes" id="UP000799118">
    <property type="component" value="Unassembled WGS sequence"/>
</dbReference>
<feature type="region of interest" description="Disordered" evidence="1">
    <location>
        <begin position="84"/>
        <end position="106"/>
    </location>
</feature>
<evidence type="ECO:0000313" key="3">
    <source>
        <dbReference type="Proteomes" id="UP000799118"/>
    </source>
</evidence>
<dbReference type="EMBL" id="ML769557">
    <property type="protein sequence ID" value="KAE9394121.1"/>
    <property type="molecule type" value="Genomic_DNA"/>
</dbReference>
<evidence type="ECO:0000313" key="2">
    <source>
        <dbReference type="EMBL" id="KAE9394121.1"/>
    </source>
</evidence>
<dbReference type="AlphaFoldDB" id="A0A6A4H7R9"/>
<organism evidence="2 3">
    <name type="scientific">Gymnopus androsaceus JB14</name>
    <dbReference type="NCBI Taxonomy" id="1447944"/>
    <lineage>
        <taxon>Eukaryota</taxon>
        <taxon>Fungi</taxon>
        <taxon>Dikarya</taxon>
        <taxon>Basidiomycota</taxon>
        <taxon>Agaricomycotina</taxon>
        <taxon>Agaricomycetes</taxon>
        <taxon>Agaricomycetidae</taxon>
        <taxon>Agaricales</taxon>
        <taxon>Marasmiineae</taxon>
        <taxon>Omphalotaceae</taxon>
        <taxon>Gymnopus</taxon>
    </lineage>
</organism>
<keyword evidence="3" id="KW-1185">Reference proteome</keyword>
<gene>
    <name evidence="2" type="ORF">BT96DRAFT_978668</name>
</gene>
<dbReference type="OrthoDB" id="3212378at2759"/>
<evidence type="ECO:0000256" key="1">
    <source>
        <dbReference type="SAM" id="MobiDB-lite"/>
    </source>
</evidence>
<protein>
    <submittedName>
        <fullName evidence="2">Uncharacterized protein</fullName>
    </submittedName>
</protein>
<sequence>MADLEQVIFFVFRLCKALHKRLQVPPKPKNGSTPKLAGSFGRMNRALMQTSNLCELLQMDLRAMQNFVGIDASLFMTVAASFNDESDEDHSGDEMLVENSTDTKKT</sequence>
<proteinExistence type="predicted"/>
<reference evidence="2" key="1">
    <citation type="journal article" date="2019" name="Environ. Microbiol.">
        <title>Fungal ecological strategies reflected in gene transcription - a case study of two litter decomposers.</title>
        <authorList>
            <person name="Barbi F."/>
            <person name="Kohler A."/>
            <person name="Barry K."/>
            <person name="Baskaran P."/>
            <person name="Daum C."/>
            <person name="Fauchery L."/>
            <person name="Ihrmark K."/>
            <person name="Kuo A."/>
            <person name="LaButti K."/>
            <person name="Lipzen A."/>
            <person name="Morin E."/>
            <person name="Grigoriev I.V."/>
            <person name="Henrissat B."/>
            <person name="Lindahl B."/>
            <person name="Martin F."/>
        </authorList>
    </citation>
    <scope>NUCLEOTIDE SEQUENCE</scope>
    <source>
        <strain evidence="2">JB14</strain>
    </source>
</reference>
<name>A0A6A4H7R9_9AGAR</name>